<dbReference type="SMART" id="SM00213">
    <property type="entry name" value="UBQ"/>
    <property type="match status" value="1"/>
</dbReference>
<evidence type="ECO:0000313" key="3">
    <source>
        <dbReference type="Proteomes" id="UP000030748"/>
    </source>
</evidence>
<proteinExistence type="predicted"/>
<dbReference type="Proteomes" id="UP000030748">
    <property type="component" value="Unassembled WGS sequence"/>
</dbReference>
<dbReference type="Gene3D" id="3.10.20.90">
    <property type="entry name" value="Phosphatidylinositol 3-kinase Catalytic Subunit, Chain A, domain 1"/>
    <property type="match status" value="1"/>
</dbReference>
<dbReference type="SUPFAM" id="SSF54236">
    <property type="entry name" value="Ubiquitin-like"/>
    <property type="match status" value="1"/>
</dbReference>
<dbReference type="Pfam" id="PF00240">
    <property type="entry name" value="ubiquitin"/>
    <property type="match status" value="1"/>
</dbReference>
<dbReference type="AlphaFoldDB" id="A0A022RYQ0"/>
<protein>
    <recommendedName>
        <fullName evidence="1">Ubiquitin-like domain-containing protein</fullName>
    </recommendedName>
</protein>
<organism evidence="2 3">
    <name type="scientific">Erythranthe guttata</name>
    <name type="common">Yellow monkey flower</name>
    <name type="synonym">Mimulus guttatus</name>
    <dbReference type="NCBI Taxonomy" id="4155"/>
    <lineage>
        <taxon>Eukaryota</taxon>
        <taxon>Viridiplantae</taxon>
        <taxon>Streptophyta</taxon>
        <taxon>Embryophyta</taxon>
        <taxon>Tracheophyta</taxon>
        <taxon>Spermatophyta</taxon>
        <taxon>Magnoliopsida</taxon>
        <taxon>eudicotyledons</taxon>
        <taxon>Gunneridae</taxon>
        <taxon>Pentapetalae</taxon>
        <taxon>asterids</taxon>
        <taxon>lamiids</taxon>
        <taxon>Lamiales</taxon>
        <taxon>Phrymaceae</taxon>
        <taxon>Erythranthe</taxon>
    </lineage>
</organism>
<feature type="non-terminal residue" evidence="2">
    <location>
        <position position="81"/>
    </location>
</feature>
<accession>A0A022RYQ0</accession>
<reference evidence="2 3" key="1">
    <citation type="journal article" date="2013" name="Proc. Natl. Acad. Sci. U.S.A.">
        <title>Fine-scale variation in meiotic recombination in Mimulus inferred from population shotgun sequencing.</title>
        <authorList>
            <person name="Hellsten U."/>
            <person name="Wright K.M."/>
            <person name="Jenkins J."/>
            <person name="Shu S."/>
            <person name="Yuan Y."/>
            <person name="Wessler S.R."/>
            <person name="Schmutz J."/>
            <person name="Willis J.H."/>
            <person name="Rokhsar D.S."/>
        </authorList>
    </citation>
    <scope>NUCLEOTIDE SEQUENCE [LARGE SCALE GENOMIC DNA]</scope>
    <source>
        <strain evidence="3">cv. DUN x IM62</strain>
    </source>
</reference>
<dbReference type="EMBL" id="KI630200">
    <property type="protein sequence ID" value="EYU45126.1"/>
    <property type="molecule type" value="Genomic_DNA"/>
</dbReference>
<evidence type="ECO:0000259" key="1">
    <source>
        <dbReference type="PROSITE" id="PS50053"/>
    </source>
</evidence>
<dbReference type="PANTHER" id="PTHR10621:SF61">
    <property type="entry name" value="UBIQUITIN FAMILY PROTEIN"/>
    <property type="match status" value="1"/>
</dbReference>
<feature type="domain" description="Ubiquitin-like" evidence="1">
    <location>
        <begin position="1"/>
        <end position="81"/>
    </location>
</feature>
<dbReference type="InterPro" id="IPR029071">
    <property type="entry name" value="Ubiquitin-like_domsf"/>
</dbReference>
<sequence length="81" mass="9088">MKLIAEILTGTLFYVEVKEDATVGDLKRQIADQENLPIDQLILLLDNAQRQILLEQVEVGLKEHGVKDGSHIYVFITPTGE</sequence>
<keyword evidence="3" id="KW-1185">Reference proteome</keyword>
<evidence type="ECO:0000313" key="2">
    <source>
        <dbReference type="EMBL" id="EYU45126.1"/>
    </source>
</evidence>
<dbReference type="eggNOG" id="ENOG502S6ZX">
    <property type="taxonomic scope" value="Eukaryota"/>
</dbReference>
<dbReference type="PROSITE" id="PS50053">
    <property type="entry name" value="UBIQUITIN_2"/>
    <property type="match status" value="1"/>
</dbReference>
<dbReference type="InterPro" id="IPR000626">
    <property type="entry name" value="Ubiquitin-like_dom"/>
</dbReference>
<gene>
    <name evidence="2" type="ORF">MIMGU_mgv1a026118mg</name>
</gene>
<dbReference type="PANTHER" id="PTHR10621">
    <property type="entry name" value="UV EXCISION REPAIR PROTEIN RAD23"/>
    <property type="match status" value="1"/>
</dbReference>
<name>A0A022RYQ0_ERYGU</name>